<dbReference type="InterPro" id="IPR036162">
    <property type="entry name" value="Resolvase-like_N_sf"/>
</dbReference>
<evidence type="ECO:0000256" key="3">
    <source>
        <dbReference type="ARBA" id="ARBA00023172"/>
    </source>
</evidence>
<comment type="caution">
    <text evidence="7">The sequence shown here is derived from an EMBL/GenBank/DDBJ whole genome shotgun (WGS) entry which is preliminary data.</text>
</comment>
<sequence length="208" mass="23907">MVYAYIRVSTEMQTYSSQEFEIRKYCKSHNIVIDKWVSESVSGTKSFEKRTLGRMIRKMRNGDMLICTEISRLGRNMLMIMSILNICSSKGISIHSIKDNFDLSDNINSKIIAFAFALAAEIERILISERTKEALALKKQSGIRLGRPPGSSKKKVTIYKEWDKITEMIDLGIPLSKVARKYGIHRNTLRKYCTAHINDKNEKSDKFV</sequence>
<keyword evidence="2" id="KW-0238">DNA-binding</keyword>
<dbReference type="InterPro" id="IPR050639">
    <property type="entry name" value="SSR_resolvase"/>
</dbReference>
<dbReference type="PANTHER" id="PTHR30461:SF19">
    <property type="entry name" value="SITE-SPECIFIC RECOMBINASE RESOLVASE FAMILY"/>
    <property type="match status" value="1"/>
</dbReference>
<keyword evidence="3" id="KW-0233">DNA recombination</keyword>
<evidence type="ECO:0000256" key="2">
    <source>
        <dbReference type="ARBA" id="ARBA00023125"/>
    </source>
</evidence>
<dbReference type="InterPro" id="IPR006118">
    <property type="entry name" value="Recombinase_CS"/>
</dbReference>
<dbReference type="CDD" id="cd03768">
    <property type="entry name" value="SR_ResInv"/>
    <property type="match status" value="1"/>
</dbReference>
<dbReference type="GO" id="GO:0000150">
    <property type="term" value="F:DNA strand exchange activity"/>
    <property type="evidence" value="ECO:0007669"/>
    <property type="project" value="InterPro"/>
</dbReference>
<feature type="active site" description="O-(5'-phospho-DNA)-serine intermediate" evidence="4 5">
    <location>
        <position position="9"/>
    </location>
</feature>
<reference evidence="7" key="2">
    <citation type="journal article" date="2021" name="PeerJ">
        <title>Extensive microbial diversity within the chicken gut microbiome revealed by metagenomics and culture.</title>
        <authorList>
            <person name="Gilroy R."/>
            <person name="Ravi A."/>
            <person name="Getino M."/>
            <person name="Pursley I."/>
            <person name="Horton D.L."/>
            <person name="Alikhan N.F."/>
            <person name="Baker D."/>
            <person name="Gharbi K."/>
            <person name="Hall N."/>
            <person name="Watson M."/>
            <person name="Adriaenssens E.M."/>
            <person name="Foster-Nyarko E."/>
            <person name="Jarju S."/>
            <person name="Secka A."/>
            <person name="Antonio M."/>
            <person name="Oren A."/>
            <person name="Chaudhuri R.R."/>
            <person name="La Ragione R."/>
            <person name="Hildebrand F."/>
            <person name="Pallen M.J."/>
        </authorList>
    </citation>
    <scope>NUCLEOTIDE SEQUENCE</scope>
    <source>
        <strain evidence="7">D5-748</strain>
    </source>
</reference>
<evidence type="ECO:0000313" key="8">
    <source>
        <dbReference type="Proteomes" id="UP000823619"/>
    </source>
</evidence>
<dbReference type="GO" id="GO:0015074">
    <property type="term" value="P:DNA integration"/>
    <property type="evidence" value="ECO:0007669"/>
    <property type="project" value="UniProtKB-KW"/>
</dbReference>
<dbReference type="Gene3D" id="1.10.10.60">
    <property type="entry name" value="Homeodomain-like"/>
    <property type="match status" value="1"/>
</dbReference>
<dbReference type="PROSITE" id="PS51736">
    <property type="entry name" value="RECOMBINASES_3"/>
    <property type="match status" value="1"/>
</dbReference>
<evidence type="ECO:0000256" key="1">
    <source>
        <dbReference type="ARBA" id="ARBA00022908"/>
    </source>
</evidence>
<evidence type="ECO:0000256" key="5">
    <source>
        <dbReference type="PROSITE-ProRule" id="PRU10137"/>
    </source>
</evidence>
<reference evidence="7" key="1">
    <citation type="submission" date="2020-10" db="EMBL/GenBank/DDBJ databases">
        <authorList>
            <person name="Gilroy R."/>
        </authorList>
    </citation>
    <scope>NUCLEOTIDE SEQUENCE</scope>
    <source>
        <strain evidence="7">D5-748</strain>
    </source>
</reference>
<organism evidence="7 8">
    <name type="scientific">Candidatus Cryptobacteroides merdavium</name>
    <dbReference type="NCBI Taxonomy" id="2840769"/>
    <lineage>
        <taxon>Bacteria</taxon>
        <taxon>Pseudomonadati</taxon>
        <taxon>Bacteroidota</taxon>
        <taxon>Bacteroidia</taxon>
        <taxon>Bacteroidales</taxon>
        <taxon>Candidatus Cryptobacteroides</taxon>
    </lineage>
</organism>
<dbReference type="PANTHER" id="PTHR30461">
    <property type="entry name" value="DNA-INVERTASE FROM LAMBDOID PROPHAGE"/>
    <property type="match status" value="1"/>
</dbReference>
<evidence type="ECO:0000313" key="7">
    <source>
        <dbReference type="EMBL" id="MBO8444309.1"/>
    </source>
</evidence>
<dbReference type="AlphaFoldDB" id="A0A9D9EG00"/>
<dbReference type="InterPro" id="IPR006119">
    <property type="entry name" value="Resolv_N"/>
</dbReference>
<dbReference type="Proteomes" id="UP000823619">
    <property type="component" value="Unassembled WGS sequence"/>
</dbReference>
<dbReference type="Pfam" id="PF00239">
    <property type="entry name" value="Resolvase"/>
    <property type="match status" value="1"/>
</dbReference>
<gene>
    <name evidence="7" type="ORF">IAC23_01255</name>
</gene>
<dbReference type="GO" id="GO:0003677">
    <property type="term" value="F:DNA binding"/>
    <property type="evidence" value="ECO:0007669"/>
    <property type="project" value="UniProtKB-KW"/>
</dbReference>
<evidence type="ECO:0000256" key="4">
    <source>
        <dbReference type="PIRSR" id="PIRSR606118-50"/>
    </source>
</evidence>
<name>A0A9D9EG00_9BACT</name>
<protein>
    <submittedName>
        <fullName evidence="7">Recombinase family protein</fullName>
    </submittedName>
</protein>
<accession>A0A9D9EG00</accession>
<keyword evidence="1" id="KW-0229">DNA integration</keyword>
<feature type="domain" description="Resolvase/invertase-type recombinase catalytic" evidence="6">
    <location>
        <begin position="1"/>
        <end position="142"/>
    </location>
</feature>
<dbReference type="SMART" id="SM00857">
    <property type="entry name" value="Resolvase"/>
    <property type="match status" value="1"/>
</dbReference>
<dbReference type="EMBL" id="JADIMO010000016">
    <property type="protein sequence ID" value="MBO8444309.1"/>
    <property type="molecule type" value="Genomic_DNA"/>
</dbReference>
<dbReference type="SUPFAM" id="SSF53041">
    <property type="entry name" value="Resolvase-like"/>
    <property type="match status" value="1"/>
</dbReference>
<proteinExistence type="predicted"/>
<evidence type="ECO:0000259" key="6">
    <source>
        <dbReference type="PROSITE" id="PS51736"/>
    </source>
</evidence>
<dbReference type="PROSITE" id="PS00397">
    <property type="entry name" value="RECOMBINASES_1"/>
    <property type="match status" value="1"/>
</dbReference>
<dbReference type="Gene3D" id="3.40.50.1390">
    <property type="entry name" value="Resolvase, N-terminal catalytic domain"/>
    <property type="match status" value="1"/>
</dbReference>